<feature type="transmembrane region" description="Helical" evidence="1">
    <location>
        <begin position="430"/>
        <end position="450"/>
    </location>
</feature>
<sequence>MRNYLEISKASDIQNPKGRLIYRFFEILPGFLSLATLFFAFLFSWLKPDWVAIFIILFCFYYFFKVCHLAILQVASYKRMKKHLKINWLEKVRKFKHWENTYHLIILPAFKEGREIIETSLNGLIQSKYPKERMIIVLALEERAGKKYLEQGKIIEKKYKGKFYRFLVTWHPKDVVGEISGKGSNVNFALSKAKEKIIDSQKIPYENVIVSSFDIDTQVYPQYFACLTYYYLISPNPLKLSFQPIPVYHNNIWSAPAFSRVISTSNTFWQMIQQKKPESLVTYSSHSFPLKTALQVRYPKNVVSDDSRIFWKAFLHYDGDYEVQPLYYPVSMDTVLGQNLRRTFINQYRQQKRWAWGCNEIPYLMYGALKNKKIPFRKKFFHVINMVDGFWSWAVAAVLILFLGWFPLLVGGEKFNLTILSYNLPRMTSRIMTAALVGLVVSATMNILFLPPPPKNFKRIKMIFILLQWLLLPFTLIVFGSLPALDAQIRLMLGKYMGFWVTPKTRR</sequence>
<dbReference type="Proteomes" id="UP000230088">
    <property type="component" value="Unassembled WGS sequence"/>
</dbReference>
<dbReference type="EMBL" id="PEYD01000024">
    <property type="protein sequence ID" value="PIS39561.1"/>
    <property type="molecule type" value="Genomic_DNA"/>
</dbReference>
<name>A0A2H0YM34_9BACT</name>
<feature type="transmembrane region" description="Helical" evidence="1">
    <location>
        <begin position="462"/>
        <end position="485"/>
    </location>
</feature>
<feature type="transmembrane region" description="Helical" evidence="1">
    <location>
        <begin position="50"/>
        <end position="75"/>
    </location>
</feature>
<keyword evidence="1" id="KW-1133">Transmembrane helix</keyword>
<evidence type="ECO:0000313" key="2">
    <source>
        <dbReference type="EMBL" id="PIS39561.1"/>
    </source>
</evidence>
<feature type="transmembrane region" description="Helical" evidence="1">
    <location>
        <begin position="380"/>
        <end position="410"/>
    </location>
</feature>
<keyword evidence="1" id="KW-0812">Transmembrane</keyword>
<gene>
    <name evidence="2" type="ORF">COT33_01305</name>
</gene>
<dbReference type="PANTHER" id="PTHR36851">
    <property type="entry name" value="UNNAMED PRODUCT"/>
    <property type="match status" value="1"/>
</dbReference>
<keyword evidence="1" id="KW-0472">Membrane</keyword>
<dbReference type="Gene3D" id="3.90.550.10">
    <property type="entry name" value="Spore Coat Polysaccharide Biosynthesis Protein SpsA, Chain A"/>
    <property type="match status" value="1"/>
</dbReference>
<feature type="transmembrane region" description="Helical" evidence="1">
    <location>
        <begin position="20"/>
        <end position="44"/>
    </location>
</feature>
<evidence type="ECO:0000313" key="3">
    <source>
        <dbReference type="Proteomes" id="UP000230088"/>
    </source>
</evidence>
<dbReference type="PANTHER" id="PTHR36851:SF1">
    <property type="entry name" value="GLYCO_TRANS_2-LIKE DOMAIN-CONTAINING PROTEIN"/>
    <property type="match status" value="1"/>
</dbReference>
<dbReference type="InterPro" id="IPR029044">
    <property type="entry name" value="Nucleotide-diphossugar_trans"/>
</dbReference>
<accession>A0A2H0YM34</accession>
<evidence type="ECO:0008006" key="4">
    <source>
        <dbReference type="Google" id="ProtNLM"/>
    </source>
</evidence>
<evidence type="ECO:0000256" key="1">
    <source>
        <dbReference type="SAM" id="Phobius"/>
    </source>
</evidence>
<protein>
    <recommendedName>
        <fullName evidence="4">Glycosyltransferase 2-like domain-containing protein</fullName>
    </recommendedName>
</protein>
<comment type="caution">
    <text evidence="2">The sequence shown here is derived from an EMBL/GenBank/DDBJ whole genome shotgun (WGS) entry which is preliminary data.</text>
</comment>
<proteinExistence type="predicted"/>
<dbReference type="AlphaFoldDB" id="A0A2H0YM34"/>
<organism evidence="2 3">
    <name type="scientific">Candidatus Nealsonbacteria bacterium CG08_land_8_20_14_0_20_38_20</name>
    <dbReference type="NCBI Taxonomy" id="1974705"/>
    <lineage>
        <taxon>Bacteria</taxon>
        <taxon>Candidatus Nealsoniibacteriota</taxon>
    </lineage>
</organism>
<reference evidence="3" key="1">
    <citation type="submission" date="2017-09" db="EMBL/GenBank/DDBJ databases">
        <title>Depth-based differentiation of microbial function through sediment-hosted aquifers and enrichment of novel symbionts in the deep terrestrial subsurface.</title>
        <authorList>
            <person name="Probst A.J."/>
            <person name="Ladd B."/>
            <person name="Jarett J.K."/>
            <person name="Geller-Mcgrath D.E."/>
            <person name="Sieber C.M.K."/>
            <person name="Emerson J.B."/>
            <person name="Anantharaman K."/>
            <person name="Thomas B.C."/>
            <person name="Malmstrom R."/>
            <person name="Stieglmeier M."/>
            <person name="Klingl A."/>
            <person name="Woyke T."/>
            <person name="Ryan C.M."/>
            <person name="Banfield J.F."/>
        </authorList>
    </citation>
    <scope>NUCLEOTIDE SEQUENCE [LARGE SCALE GENOMIC DNA]</scope>
</reference>